<dbReference type="Proteomes" id="UP001595765">
    <property type="component" value="Unassembled WGS sequence"/>
</dbReference>
<evidence type="ECO:0000256" key="1">
    <source>
        <dbReference type="SAM" id="MobiDB-lite"/>
    </source>
</evidence>
<keyword evidence="2" id="KW-1133">Transmembrane helix</keyword>
<evidence type="ECO:0000313" key="4">
    <source>
        <dbReference type="Proteomes" id="UP001595765"/>
    </source>
</evidence>
<feature type="transmembrane region" description="Helical" evidence="2">
    <location>
        <begin position="58"/>
        <end position="82"/>
    </location>
</feature>
<feature type="transmembrane region" description="Helical" evidence="2">
    <location>
        <begin position="28"/>
        <end position="46"/>
    </location>
</feature>
<sequence length="202" mass="21030">MSAESTGQSSRFTRGYVAFRHWRWQRPFWAGLLTLIAGLPIVYFPYANVTFGQLTIRIATTAGSGSLIIGVLLFVLGLTMWFQPAVRIFAGVASILLALVSIVISNFGGFVVGYLLALVGGALSIAWAPGVPAADEPGAAVEAPDAPAAFDGPGDDAPPAGPPDTPYGPGPAGDPFDTPEPALAGPRPEDETAEENGRHRAE</sequence>
<dbReference type="EMBL" id="JBHSBB010000005">
    <property type="protein sequence ID" value="MFC4030824.1"/>
    <property type="molecule type" value="Genomic_DNA"/>
</dbReference>
<proteinExistence type="predicted"/>
<dbReference type="RefSeq" id="WP_386426471.1">
    <property type="nucleotide sequence ID" value="NZ_JBHSBB010000005.1"/>
</dbReference>
<evidence type="ECO:0000256" key="2">
    <source>
        <dbReference type="SAM" id="Phobius"/>
    </source>
</evidence>
<feature type="compositionally biased region" description="Low complexity" evidence="1">
    <location>
        <begin position="136"/>
        <end position="158"/>
    </location>
</feature>
<keyword evidence="2" id="KW-0472">Membrane</keyword>
<reference evidence="4" key="1">
    <citation type="journal article" date="2019" name="Int. J. Syst. Evol. Microbiol.">
        <title>The Global Catalogue of Microorganisms (GCM) 10K type strain sequencing project: providing services to taxonomists for standard genome sequencing and annotation.</title>
        <authorList>
            <consortium name="The Broad Institute Genomics Platform"/>
            <consortium name="The Broad Institute Genome Sequencing Center for Infectious Disease"/>
            <person name="Wu L."/>
            <person name="Ma J."/>
        </authorList>
    </citation>
    <scope>NUCLEOTIDE SEQUENCE [LARGE SCALE GENOMIC DNA]</scope>
    <source>
        <strain evidence="4">CGMCC 4.7237</strain>
    </source>
</reference>
<gene>
    <name evidence="3" type="ORF">ACFO3J_04995</name>
</gene>
<feature type="region of interest" description="Disordered" evidence="1">
    <location>
        <begin position="136"/>
        <end position="202"/>
    </location>
</feature>
<keyword evidence="4" id="KW-1185">Reference proteome</keyword>
<dbReference type="InterPro" id="IPR046096">
    <property type="entry name" value="DUF6114"/>
</dbReference>
<comment type="caution">
    <text evidence="3">The sequence shown here is derived from an EMBL/GenBank/DDBJ whole genome shotgun (WGS) entry which is preliminary data.</text>
</comment>
<protein>
    <submittedName>
        <fullName evidence="3">DUF6114 domain-containing protein</fullName>
    </submittedName>
</protein>
<dbReference type="Pfam" id="PF19609">
    <property type="entry name" value="DUF6114"/>
    <property type="match status" value="1"/>
</dbReference>
<feature type="compositionally biased region" description="Basic and acidic residues" evidence="1">
    <location>
        <begin position="187"/>
        <end position="202"/>
    </location>
</feature>
<accession>A0ABV8HKP0</accession>
<feature type="compositionally biased region" description="Pro residues" evidence="1">
    <location>
        <begin position="159"/>
        <end position="169"/>
    </location>
</feature>
<keyword evidence="2" id="KW-0812">Transmembrane</keyword>
<feature type="transmembrane region" description="Helical" evidence="2">
    <location>
        <begin position="88"/>
        <end position="117"/>
    </location>
</feature>
<evidence type="ECO:0000313" key="3">
    <source>
        <dbReference type="EMBL" id="MFC4030824.1"/>
    </source>
</evidence>
<name>A0ABV8HKP0_9ACTN</name>
<organism evidence="3 4">
    <name type="scientific">Streptomyces polygonati</name>
    <dbReference type="NCBI Taxonomy" id="1617087"/>
    <lineage>
        <taxon>Bacteria</taxon>
        <taxon>Bacillati</taxon>
        <taxon>Actinomycetota</taxon>
        <taxon>Actinomycetes</taxon>
        <taxon>Kitasatosporales</taxon>
        <taxon>Streptomycetaceae</taxon>
        <taxon>Streptomyces</taxon>
    </lineage>
</organism>